<feature type="domain" description="C2H2-type" evidence="8">
    <location>
        <begin position="920"/>
        <end position="947"/>
    </location>
</feature>
<keyword evidence="3 7" id="KW-1133">Transmembrane helix</keyword>
<feature type="region of interest" description="Disordered" evidence="6">
    <location>
        <begin position="1569"/>
        <end position="1636"/>
    </location>
</feature>
<sequence>MEDQAQELGATRRLPRQYQAEVCEASVDEAKDDYPHEERDRHQSVSWGFGDEHVQQAEDPRWMADYVTEEPIDLVEEQKLELERTKNRLVDAERALVEELKPRLEDPKKELAEDERMRDMQTATNLKYYAIPDTEQRNNELQSNDPSRQQPSRTHSIDIVEQEIIYLYDHRHFPSIFPFEQCFSKEATNRLWIEMYTNSDLNPQDRQSYLDKLSDGAYSIQSLDGVPILPSAWRTIVKPNSRIKIAFDNPSRSYSRSQSRFQLQDARQSGPGANTARENLAVSIEVLDSVRHSLESEDSINTEDYHGEDTSTSSEEDTPLKPPRSLRLNRYIVPPKDREGNRLSFQVTTKSSSSIITPSGISTSVENKKDLRAKKPDLGGNSLEIRRITKAMMMQSDDQNKLTLYTLPSLAKSSLRTSVVTTWYHIHGSYLDFDRFENVCLTIPHLSDRLQALICEMLTRLRDDKIKPFVGGKFIEPGTVLRADGSDPTDSQSVIFSCVPYFSLQQTVKLSPGQGDLLCPPRTLMQTLYPYESVRERDEEQSYRKFGNDPTKNIIHVPSLWVMNIGSTAIVTYGHESLSVATRDAISIVEEDIRHLGKQDVTENMLANIHVTNLDGSTFIYPIGTFRSYFQLESRIVDLNSVLQGGKGIQLTVQNLDDDTMAGPGNWKSIVTRAAHLVSINIIVSDDQKLLARDETAPNSDPVVVGSPISVPPFFHWMQSKNSDLSQRSGRSLGPDTSEKDRSIACLEYVEKAMTSRYLPHSENLVEDAFTSTLYYHFLPETVYSGVSTRLSELKDHIKKSVPMDSGNINHRMIVSTHCRGVLKQSIQFLETVWKTLKLFVDDLDSSIILRKLSGALQNIHQQVMTIEQRGALEPHSEEYTNPRWEHPDMMKRAWSIRTSAWEVTSSLPGSRKILHRSILRCKRCRNPFQSSTSAITHLRRHVNKYSTGTEHSGDVPSFEELQDWIINSVQYRRELTNATALVILTYASEDATDLFVRARELAEGVQNEDGQMSLLYTLPRELIKAFQKIVIFYLAIERALHENEKAYGQDVRYQDSRRLITAPYSSRDTKVLRRFGGYARRSLCKARVLLCDMAGSKAPQCVPKHLSLGPEYVCLWFIRRLLVTSLEKSKTISDMYHIYVSKVEFEINHRPSKRLLRAINLIQEELQVLESVNTWQDNLLFSYLETLNSITYERLIPSREAMYRYESVLIKACGEHISLVWEDYTNLIRRCHPLPGRTKQILEINEEDHGKAIMVFTVVTVIFLPLSFVTSYFGMNVSDIRGMEETQAVFWSVAIPLTFVTVGSCLLIGYNGDSIRDLLSSMYRRVMGTKEDSVETAGITVSQRQGPSKSQGISYSVFDSFGLANDELASPGLRRYRVRHDLSTDDDDGFDGWYEQRNHRLLDQYNTSENLPNATGKGQKSYTEPLSTALQAQQQSLYPYQYPSARPRGNSYDRVPYKHREKIVRNRSVSGQMPMANSRHDDTYRERDSVMRFPYHGSGSVPHLAPQPLHPHMETRERFGLNDIHAALEHLQEKRDMRRPMRRSSGTPVRYSVPYSDEWDIRIPLGGRSQRRRHSDVHEYETSTHRGNVQQRYVADRSPDRIHINRDEPVRQRHYRDGHGARGKYPSPDLDYDRY</sequence>
<dbReference type="PROSITE" id="PS50157">
    <property type="entry name" value="ZINC_FINGER_C2H2_2"/>
    <property type="match status" value="1"/>
</dbReference>
<feature type="region of interest" description="Disordered" evidence="6">
    <location>
        <begin position="252"/>
        <end position="276"/>
    </location>
</feature>
<dbReference type="InterPro" id="IPR002523">
    <property type="entry name" value="MgTranspt_CorA/ZnTranspt_ZntB"/>
</dbReference>
<evidence type="ECO:0000259" key="8">
    <source>
        <dbReference type="PROSITE" id="PS50157"/>
    </source>
</evidence>
<dbReference type="Proteomes" id="UP000293823">
    <property type="component" value="Unassembled WGS sequence"/>
</dbReference>
<evidence type="ECO:0000256" key="6">
    <source>
        <dbReference type="SAM" id="MobiDB-lite"/>
    </source>
</evidence>
<evidence type="ECO:0000313" key="10">
    <source>
        <dbReference type="Proteomes" id="UP000293823"/>
    </source>
</evidence>
<dbReference type="GO" id="GO:0008270">
    <property type="term" value="F:zinc ion binding"/>
    <property type="evidence" value="ECO:0007669"/>
    <property type="project" value="UniProtKB-KW"/>
</dbReference>
<organism evidence="9 10">
    <name type="scientific">Alternaria arborescens</name>
    <dbReference type="NCBI Taxonomy" id="156630"/>
    <lineage>
        <taxon>Eukaryota</taxon>
        <taxon>Fungi</taxon>
        <taxon>Dikarya</taxon>
        <taxon>Ascomycota</taxon>
        <taxon>Pezizomycotina</taxon>
        <taxon>Dothideomycetes</taxon>
        <taxon>Pleosporomycetidae</taxon>
        <taxon>Pleosporales</taxon>
        <taxon>Pleosporineae</taxon>
        <taxon>Pleosporaceae</taxon>
        <taxon>Alternaria</taxon>
        <taxon>Alternaria sect. Alternaria</taxon>
    </lineage>
</organism>
<dbReference type="OrthoDB" id="3694929at2759"/>
<evidence type="ECO:0000256" key="7">
    <source>
        <dbReference type="SAM" id="Phobius"/>
    </source>
</evidence>
<keyword evidence="5" id="KW-0863">Zinc-finger</keyword>
<gene>
    <name evidence="9" type="ORF">AA0113_g6617</name>
</gene>
<dbReference type="InterPro" id="IPR054464">
    <property type="entry name" value="ULD_fung"/>
</dbReference>
<keyword evidence="5" id="KW-0862">Zinc</keyword>
<feature type="transmembrane region" description="Helical" evidence="7">
    <location>
        <begin position="1290"/>
        <end position="1311"/>
    </location>
</feature>
<evidence type="ECO:0000256" key="5">
    <source>
        <dbReference type="PROSITE-ProRule" id="PRU00042"/>
    </source>
</evidence>
<proteinExistence type="predicted"/>
<dbReference type="PANTHER" id="PTHR46494:SF1">
    <property type="entry name" value="CORA FAMILY METAL ION TRANSPORTER (EUROFUNG)"/>
    <property type="match status" value="1"/>
</dbReference>
<keyword evidence="4 7" id="KW-0472">Membrane</keyword>
<dbReference type="Gene3D" id="1.20.58.340">
    <property type="entry name" value="Magnesium transport protein CorA, transmembrane region"/>
    <property type="match status" value="1"/>
</dbReference>
<dbReference type="EMBL" id="PEJP01000024">
    <property type="protein sequence ID" value="RYO61713.1"/>
    <property type="molecule type" value="Genomic_DNA"/>
</dbReference>
<dbReference type="GO" id="GO:0050897">
    <property type="term" value="F:cobalt ion binding"/>
    <property type="evidence" value="ECO:0007669"/>
    <property type="project" value="TreeGrafter"/>
</dbReference>
<feature type="region of interest" description="Disordered" evidence="6">
    <location>
        <begin position="293"/>
        <end position="328"/>
    </location>
</feature>
<feature type="compositionally biased region" description="Polar residues" evidence="6">
    <location>
        <begin position="139"/>
        <end position="154"/>
    </location>
</feature>
<keyword evidence="5" id="KW-0479">Metal-binding</keyword>
<keyword evidence="10" id="KW-1185">Reference proteome</keyword>
<dbReference type="GO" id="GO:0015087">
    <property type="term" value="F:cobalt ion transmembrane transporter activity"/>
    <property type="evidence" value="ECO:0007669"/>
    <property type="project" value="TreeGrafter"/>
</dbReference>
<dbReference type="SUPFAM" id="SSF144083">
    <property type="entry name" value="Magnesium transport protein CorA, transmembrane region"/>
    <property type="match status" value="1"/>
</dbReference>
<evidence type="ECO:0000256" key="1">
    <source>
        <dbReference type="ARBA" id="ARBA00004651"/>
    </source>
</evidence>
<protein>
    <recommendedName>
        <fullName evidence="8">C2H2-type domain-containing protein</fullName>
    </recommendedName>
</protein>
<feature type="transmembrane region" description="Helical" evidence="7">
    <location>
        <begin position="1253"/>
        <end position="1278"/>
    </location>
</feature>
<evidence type="ECO:0000256" key="4">
    <source>
        <dbReference type="ARBA" id="ARBA00023136"/>
    </source>
</evidence>
<dbReference type="GO" id="GO:0000287">
    <property type="term" value="F:magnesium ion binding"/>
    <property type="evidence" value="ECO:0007669"/>
    <property type="project" value="TreeGrafter"/>
</dbReference>
<keyword evidence="2 7" id="KW-0812">Transmembrane</keyword>
<name>A0A4Q4RWJ2_9PLEO</name>
<feature type="compositionally biased region" description="Basic and acidic residues" evidence="6">
    <location>
        <begin position="1595"/>
        <end position="1621"/>
    </location>
</feature>
<evidence type="ECO:0000313" key="9">
    <source>
        <dbReference type="EMBL" id="RYO61713.1"/>
    </source>
</evidence>
<dbReference type="Pfam" id="PF01544">
    <property type="entry name" value="CorA"/>
    <property type="match status" value="1"/>
</dbReference>
<reference evidence="10" key="1">
    <citation type="journal article" date="2019" name="bioRxiv">
        <title>Genomics, evolutionary history and diagnostics of the Alternaria alternata species group including apple and Asian pear pathotypes.</title>
        <authorList>
            <person name="Armitage A.D."/>
            <person name="Cockerton H.M."/>
            <person name="Sreenivasaprasad S."/>
            <person name="Woodhall J.W."/>
            <person name="Lane C.R."/>
            <person name="Harrison R.J."/>
            <person name="Clarkson J.P."/>
        </authorList>
    </citation>
    <scope>NUCLEOTIDE SEQUENCE [LARGE SCALE GENOMIC DNA]</scope>
    <source>
        <strain evidence="10">RGR 97.0016</strain>
    </source>
</reference>
<evidence type="ECO:0000256" key="2">
    <source>
        <dbReference type="ARBA" id="ARBA00022692"/>
    </source>
</evidence>
<feature type="region of interest" description="Disordered" evidence="6">
    <location>
        <begin position="134"/>
        <end position="155"/>
    </location>
</feature>
<dbReference type="GO" id="GO:0015095">
    <property type="term" value="F:magnesium ion transmembrane transporter activity"/>
    <property type="evidence" value="ECO:0007669"/>
    <property type="project" value="TreeGrafter"/>
</dbReference>
<comment type="subcellular location">
    <subcellularLocation>
        <location evidence="1">Cell membrane</location>
        <topology evidence="1">Multi-pass membrane protein</topology>
    </subcellularLocation>
</comment>
<evidence type="ECO:0000256" key="3">
    <source>
        <dbReference type="ARBA" id="ARBA00022989"/>
    </source>
</evidence>
<dbReference type="InterPro" id="IPR045863">
    <property type="entry name" value="CorA_TM1_TM2"/>
</dbReference>
<dbReference type="GO" id="GO:0005886">
    <property type="term" value="C:plasma membrane"/>
    <property type="evidence" value="ECO:0007669"/>
    <property type="project" value="UniProtKB-SubCell"/>
</dbReference>
<accession>A0A4Q4RWJ2</accession>
<dbReference type="PANTHER" id="PTHR46494">
    <property type="entry name" value="CORA FAMILY METAL ION TRANSPORTER (EUROFUNG)"/>
    <property type="match status" value="1"/>
</dbReference>
<dbReference type="Pfam" id="PF22893">
    <property type="entry name" value="ULD_2"/>
    <property type="match status" value="1"/>
</dbReference>
<comment type="caution">
    <text evidence="9">The sequence shown here is derived from an EMBL/GenBank/DDBJ whole genome shotgun (WGS) entry which is preliminary data.</text>
</comment>
<dbReference type="InterPro" id="IPR013087">
    <property type="entry name" value="Znf_C2H2_type"/>
</dbReference>
<dbReference type="PROSITE" id="PS00028">
    <property type="entry name" value="ZINC_FINGER_C2H2_1"/>
    <property type="match status" value="1"/>
</dbReference>